<organism evidence="1 2">
    <name type="scientific">Blepharisma stoltei</name>
    <dbReference type="NCBI Taxonomy" id="1481888"/>
    <lineage>
        <taxon>Eukaryota</taxon>
        <taxon>Sar</taxon>
        <taxon>Alveolata</taxon>
        <taxon>Ciliophora</taxon>
        <taxon>Postciliodesmatophora</taxon>
        <taxon>Heterotrichea</taxon>
        <taxon>Heterotrichida</taxon>
        <taxon>Blepharismidae</taxon>
        <taxon>Blepharisma</taxon>
    </lineage>
</organism>
<gene>
    <name evidence="1" type="ORF">BSTOLATCC_MIC32875</name>
</gene>
<accession>A0AAU9JHH8</accession>
<name>A0AAU9JHH8_9CILI</name>
<protein>
    <recommendedName>
        <fullName evidence="3">FZ domain-containing protein</fullName>
    </recommendedName>
</protein>
<dbReference type="InterPro" id="IPR036790">
    <property type="entry name" value="Frizzled_dom_sf"/>
</dbReference>
<reference evidence="1" key="1">
    <citation type="submission" date="2021-09" db="EMBL/GenBank/DDBJ databases">
        <authorList>
            <consortium name="AG Swart"/>
            <person name="Singh M."/>
            <person name="Singh A."/>
            <person name="Seah K."/>
            <person name="Emmerich C."/>
        </authorList>
    </citation>
    <scope>NUCLEOTIDE SEQUENCE</scope>
    <source>
        <strain evidence="1">ATCC30299</strain>
    </source>
</reference>
<proteinExistence type="predicted"/>
<sequence length="166" mass="18884">MITLIFSLFITTESCQLSTLAKGKCVSSSTLPLDFCSNKVGDQVCIPLSYDNWPEWNVSAKDSAIRDAYIASLEKRLTEEIDGKVQIVFTRNSECVKIYKEIMCKANFPSCDGNNTYLPCNNLCDFFQSVCYIQDNPCDTLNSTYEYMKKCSFSFILSVSLYFLYI</sequence>
<comment type="caution">
    <text evidence="1">The sequence shown here is derived from an EMBL/GenBank/DDBJ whole genome shotgun (WGS) entry which is preliminary data.</text>
</comment>
<dbReference type="EMBL" id="CAJZBQ010000033">
    <property type="protein sequence ID" value="CAG9322970.1"/>
    <property type="molecule type" value="Genomic_DNA"/>
</dbReference>
<dbReference type="SUPFAM" id="SSF63501">
    <property type="entry name" value="Frizzled cysteine-rich domain"/>
    <property type="match status" value="1"/>
</dbReference>
<keyword evidence="2" id="KW-1185">Reference proteome</keyword>
<dbReference type="AlphaFoldDB" id="A0AAU9JHH8"/>
<evidence type="ECO:0000313" key="1">
    <source>
        <dbReference type="EMBL" id="CAG9322970.1"/>
    </source>
</evidence>
<dbReference type="Proteomes" id="UP001162131">
    <property type="component" value="Unassembled WGS sequence"/>
</dbReference>
<evidence type="ECO:0000313" key="2">
    <source>
        <dbReference type="Proteomes" id="UP001162131"/>
    </source>
</evidence>
<evidence type="ECO:0008006" key="3">
    <source>
        <dbReference type="Google" id="ProtNLM"/>
    </source>
</evidence>